<dbReference type="Proteomes" id="UP000298860">
    <property type="component" value="Unassembled WGS sequence"/>
</dbReference>
<dbReference type="Gene3D" id="1.10.12.10">
    <property type="entry name" value="Lyase 2-enoyl-coa Hydratase, Chain A, domain 2"/>
    <property type="match status" value="1"/>
</dbReference>
<gene>
    <name evidence="2" type="ORF">GTS_47740</name>
</gene>
<dbReference type="CDD" id="cd06558">
    <property type="entry name" value="crotonase-like"/>
    <property type="match status" value="1"/>
</dbReference>
<keyword evidence="3" id="KW-1185">Reference proteome</keyword>
<accession>A0A4D4J8Z8</accession>
<evidence type="ECO:0000313" key="3">
    <source>
        <dbReference type="Proteomes" id="UP000298860"/>
    </source>
</evidence>
<dbReference type="Pfam" id="PF00378">
    <property type="entry name" value="ECH_1"/>
    <property type="match status" value="1"/>
</dbReference>
<dbReference type="EMBL" id="BJFL01000035">
    <property type="protein sequence ID" value="GDY33141.1"/>
    <property type="molecule type" value="Genomic_DNA"/>
</dbReference>
<evidence type="ECO:0000313" key="2">
    <source>
        <dbReference type="EMBL" id="GDY33141.1"/>
    </source>
</evidence>
<protein>
    <submittedName>
        <fullName evidence="2">Enoyl-CoA hydratase</fullName>
    </submittedName>
</protein>
<dbReference type="PANTHER" id="PTHR43684">
    <property type="match status" value="1"/>
</dbReference>
<comment type="caution">
    <text evidence="2">The sequence shown here is derived from an EMBL/GenBank/DDBJ whole genome shotgun (WGS) entry which is preliminary data.</text>
</comment>
<proteinExistence type="inferred from homology"/>
<dbReference type="SUPFAM" id="SSF52096">
    <property type="entry name" value="ClpP/crotonase"/>
    <property type="match status" value="1"/>
</dbReference>
<dbReference type="InterPro" id="IPR001753">
    <property type="entry name" value="Enoyl-CoA_hydra/iso"/>
</dbReference>
<dbReference type="InterPro" id="IPR051053">
    <property type="entry name" value="ECH/Chromodomain_protein"/>
</dbReference>
<reference evidence="3" key="1">
    <citation type="submission" date="2019-04" db="EMBL/GenBank/DDBJ databases">
        <title>Draft genome sequence of Pseudonocardiaceae bacterium SL3-2-4.</title>
        <authorList>
            <person name="Ningsih F."/>
            <person name="Yokota A."/>
            <person name="Sakai Y."/>
            <person name="Nanatani K."/>
            <person name="Yabe S."/>
            <person name="Oetari A."/>
            <person name="Sjamsuridzal W."/>
        </authorList>
    </citation>
    <scope>NUCLEOTIDE SEQUENCE [LARGE SCALE GENOMIC DNA]</scope>
    <source>
        <strain evidence="3">SL3-2-4</strain>
    </source>
</reference>
<dbReference type="PANTHER" id="PTHR43684:SF4">
    <property type="entry name" value="ENOYL-COA HYDRATASE_ISOMERASE FAMILY PROTEIN (AFU_ORTHOLOGUE AFUA_1G01890)"/>
    <property type="match status" value="1"/>
</dbReference>
<sequence>MDLAMYRAYYDALADAEASAEVRAVVVTGAGRTFCAGADPALLDALREPETQRELVDGLGYPPHFPLTLKTPIIAAVNGSAAGLGLVHALHADVRFLADHAVLCTAFSRLGLIAETGSAWLLSHLVGAANALDMLLSARKVGAAEAVRMGLAQHVAPAGEVVGMAVDYARQLATACSPTSMAVMKRQVWASLRQTAAEAAEESVALMLESFHRPDFAEAVRAVRERRAPSFAPLRPPDWTTDAKG</sequence>
<evidence type="ECO:0000256" key="1">
    <source>
        <dbReference type="ARBA" id="ARBA00005254"/>
    </source>
</evidence>
<comment type="similarity">
    <text evidence="1">Belongs to the enoyl-CoA hydratase/isomerase family.</text>
</comment>
<dbReference type="Gene3D" id="3.90.226.10">
    <property type="entry name" value="2-enoyl-CoA Hydratase, Chain A, domain 1"/>
    <property type="match status" value="1"/>
</dbReference>
<name>A0A4D4J8Z8_9PSEU</name>
<organism evidence="2 3">
    <name type="scientific">Gandjariella thermophila</name>
    <dbReference type="NCBI Taxonomy" id="1931992"/>
    <lineage>
        <taxon>Bacteria</taxon>
        <taxon>Bacillati</taxon>
        <taxon>Actinomycetota</taxon>
        <taxon>Actinomycetes</taxon>
        <taxon>Pseudonocardiales</taxon>
        <taxon>Pseudonocardiaceae</taxon>
        <taxon>Gandjariella</taxon>
    </lineage>
</organism>
<dbReference type="InterPro" id="IPR014748">
    <property type="entry name" value="Enoyl-CoA_hydra_C"/>
</dbReference>
<dbReference type="InterPro" id="IPR029045">
    <property type="entry name" value="ClpP/crotonase-like_dom_sf"/>
</dbReference>
<dbReference type="GO" id="GO:0003824">
    <property type="term" value="F:catalytic activity"/>
    <property type="evidence" value="ECO:0007669"/>
    <property type="project" value="UniProtKB-ARBA"/>
</dbReference>
<dbReference type="AlphaFoldDB" id="A0A4D4J8Z8"/>
<dbReference type="OrthoDB" id="9777711at2"/>